<dbReference type="EnsemblPlants" id="Kaladp0095s0550.1.v1.1">
    <property type="protein sequence ID" value="Kaladp0095s0550.1.v1.1"/>
    <property type="gene ID" value="Kaladp0095s0550.v1.1"/>
</dbReference>
<protein>
    <submittedName>
        <fullName evidence="1">Uncharacterized protein</fullName>
    </submittedName>
</protein>
<proteinExistence type="predicted"/>
<dbReference type="Proteomes" id="UP000594263">
    <property type="component" value="Unplaced"/>
</dbReference>
<name>A0A7N0UZP7_KALFE</name>
<dbReference type="Gramene" id="Kaladp0095s0550.1.v1.1">
    <property type="protein sequence ID" value="Kaladp0095s0550.1.v1.1"/>
    <property type="gene ID" value="Kaladp0095s0550.v1.1"/>
</dbReference>
<reference evidence="1" key="1">
    <citation type="submission" date="2021-01" db="UniProtKB">
        <authorList>
            <consortium name="EnsemblPlants"/>
        </authorList>
    </citation>
    <scope>IDENTIFICATION</scope>
</reference>
<keyword evidence="2" id="KW-1185">Reference proteome</keyword>
<sequence>MMAKSSMKYKMQVIFVKKRRFAVNFLCPLQSVADSTMPCHPKIFDVWLGFD</sequence>
<evidence type="ECO:0000313" key="2">
    <source>
        <dbReference type="Proteomes" id="UP000594263"/>
    </source>
</evidence>
<accession>A0A7N0UZP7</accession>
<organism evidence="1 2">
    <name type="scientific">Kalanchoe fedtschenkoi</name>
    <name type="common">Lavender scallops</name>
    <name type="synonym">South American air plant</name>
    <dbReference type="NCBI Taxonomy" id="63787"/>
    <lineage>
        <taxon>Eukaryota</taxon>
        <taxon>Viridiplantae</taxon>
        <taxon>Streptophyta</taxon>
        <taxon>Embryophyta</taxon>
        <taxon>Tracheophyta</taxon>
        <taxon>Spermatophyta</taxon>
        <taxon>Magnoliopsida</taxon>
        <taxon>eudicotyledons</taxon>
        <taxon>Gunneridae</taxon>
        <taxon>Pentapetalae</taxon>
        <taxon>Saxifragales</taxon>
        <taxon>Crassulaceae</taxon>
        <taxon>Kalanchoe</taxon>
    </lineage>
</organism>
<evidence type="ECO:0000313" key="1">
    <source>
        <dbReference type="EnsemblPlants" id="Kaladp0095s0550.1.v1.1"/>
    </source>
</evidence>
<dbReference type="AlphaFoldDB" id="A0A7N0UZP7"/>